<evidence type="ECO:0000256" key="4">
    <source>
        <dbReference type="ARBA" id="ARBA00003889"/>
    </source>
</evidence>
<evidence type="ECO:0000256" key="13">
    <source>
        <dbReference type="ARBA" id="ARBA00022777"/>
    </source>
</evidence>
<gene>
    <name evidence="19" type="ORF">MP11Mi_07360</name>
</gene>
<dbReference type="CDD" id="cd00544">
    <property type="entry name" value="CobU"/>
    <property type="match status" value="1"/>
</dbReference>
<evidence type="ECO:0000256" key="3">
    <source>
        <dbReference type="ARBA" id="ARBA00001522"/>
    </source>
</evidence>
<dbReference type="Pfam" id="PF12706">
    <property type="entry name" value="Lactamase_B_2"/>
    <property type="match status" value="1"/>
</dbReference>
<keyword evidence="11" id="KW-0808">Transferase</keyword>
<comment type="catalytic activity">
    <reaction evidence="2">
        <text>adenosylcob(III)inamide phosphate + GTP + H(+) = adenosylcob(III)inamide-GDP + diphosphate</text>
        <dbReference type="Rhea" id="RHEA:22712"/>
        <dbReference type="ChEBI" id="CHEBI:15378"/>
        <dbReference type="ChEBI" id="CHEBI:33019"/>
        <dbReference type="ChEBI" id="CHEBI:37565"/>
        <dbReference type="ChEBI" id="CHEBI:58502"/>
        <dbReference type="ChEBI" id="CHEBI:60487"/>
        <dbReference type="EC" id="2.7.7.62"/>
    </reaction>
</comment>
<evidence type="ECO:0000256" key="11">
    <source>
        <dbReference type="ARBA" id="ARBA00022679"/>
    </source>
</evidence>
<organism evidence="19">
    <name type="scientific">Gordonia sp. MP11Mi</name>
    <dbReference type="NCBI Taxonomy" id="3022769"/>
    <lineage>
        <taxon>Bacteria</taxon>
        <taxon>Bacillati</taxon>
        <taxon>Actinomycetota</taxon>
        <taxon>Actinomycetes</taxon>
        <taxon>Mycobacteriales</taxon>
        <taxon>Gordoniaceae</taxon>
        <taxon>Gordonia</taxon>
    </lineage>
</organism>
<dbReference type="EMBL" id="CP128986">
    <property type="protein sequence ID" value="WOC11663.1"/>
    <property type="molecule type" value="Genomic_DNA"/>
</dbReference>
<reference evidence="19" key="1">
    <citation type="submission" date="2023-06" db="EMBL/GenBank/DDBJ databases">
        <title>Gordonia sp. nov. and Pseudochrobactrum sp. nov., two species isolated from the burying beetle Nicrophorus vespilloides.</title>
        <authorList>
            <person name="Poehlein A."/>
            <person name="Guzman J."/>
            <person name="Daniel R."/>
            <person name="Vilcinskas A."/>
        </authorList>
    </citation>
    <scope>NUCLEOTIDE SEQUENCE</scope>
    <source>
        <strain evidence="19">MP11Mi</strain>
    </source>
</reference>
<dbReference type="GO" id="GO:0043752">
    <property type="term" value="F:adenosylcobinamide kinase activity"/>
    <property type="evidence" value="ECO:0007669"/>
    <property type="project" value="UniProtKB-EC"/>
</dbReference>
<dbReference type="SUPFAM" id="SSF52540">
    <property type="entry name" value="P-loop containing nucleoside triphosphate hydrolases"/>
    <property type="match status" value="1"/>
</dbReference>
<dbReference type="PANTHER" id="PTHR34848">
    <property type="match status" value="1"/>
</dbReference>
<accession>A0AA97GT00</accession>
<evidence type="ECO:0000313" key="19">
    <source>
        <dbReference type="EMBL" id="WOC11663.1"/>
    </source>
</evidence>
<dbReference type="Pfam" id="PF02283">
    <property type="entry name" value="CobU"/>
    <property type="match status" value="1"/>
</dbReference>
<name>A0AA97GT00_9ACTN</name>
<keyword evidence="12" id="KW-0547">Nucleotide-binding</keyword>
<dbReference type="InterPro" id="IPR027417">
    <property type="entry name" value="P-loop_NTPase"/>
</dbReference>
<dbReference type="GO" id="GO:0009236">
    <property type="term" value="P:cobalamin biosynthetic process"/>
    <property type="evidence" value="ECO:0007669"/>
    <property type="project" value="UniProtKB-KW"/>
</dbReference>
<dbReference type="InterPro" id="IPR001279">
    <property type="entry name" value="Metallo-B-lactamas"/>
</dbReference>
<evidence type="ECO:0000256" key="14">
    <source>
        <dbReference type="ARBA" id="ARBA00022840"/>
    </source>
</evidence>
<keyword evidence="13" id="KW-0418">Kinase</keyword>
<dbReference type="Gene3D" id="3.40.50.300">
    <property type="entry name" value="P-loop containing nucleotide triphosphate hydrolases"/>
    <property type="match status" value="1"/>
</dbReference>
<evidence type="ECO:0000256" key="9">
    <source>
        <dbReference type="ARBA" id="ARBA00012523"/>
    </source>
</evidence>
<comment type="catalytic activity">
    <reaction evidence="1">
        <text>adenosylcob(III)inamide + ATP = adenosylcob(III)inamide phosphate + ADP + H(+)</text>
        <dbReference type="Rhea" id="RHEA:15769"/>
        <dbReference type="ChEBI" id="CHEBI:2480"/>
        <dbReference type="ChEBI" id="CHEBI:15378"/>
        <dbReference type="ChEBI" id="CHEBI:30616"/>
        <dbReference type="ChEBI" id="CHEBI:58502"/>
        <dbReference type="ChEBI" id="CHEBI:456216"/>
        <dbReference type="EC" id="2.7.1.156"/>
    </reaction>
</comment>
<dbReference type="InterPro" id="IPR036866">
    <property type="entry name" value="RibonucZ/Hydroxyglut_hydro"/>
</dbReference>
<keyword evidence="14" id="KW-0067">ATP-binding</keyword>
<dbReference type="SMART" id="SM00849">
    <property type="entry name" value="Lactamase_B"/>
    <property type="match status" value="1"/>
</dbReference>
<evidence type="ECO:0000256" key="17">
    <source>
        <dbReference type="ARBA" id="ARBA00030571"/>
    </source>
</evidence>
<dbReference type="PANTHER" id="PTHR34848:SF1">
    <property type="entry name" value="BIFUNCTIONAL ADENOSYLCOBALAMIN BIOSYNTHESIS PROTEIN COBU"/>
    <property type="match status" value="1"/>
</dbReference>
<comment type="pathway">
    <text evidence="6">Cofactor biosynthesis; adenosylcobalamin biosynthesis; adenosylcobalamin from cob(II)yrinate a,c-diamide: step 5/7.</text>
</comment>
<evidence type="ECO:0000256" key="2">
    <source>
        <dbReference type="ARBA" id="ARBA00000711"/>
    </source>
</evidence>
<dbReference type="EC" id="2.7.7.62" evidence="9"/>
<keyword evidence="15" id="KW-0342">GTP-binding</keyword>
<sequence length="449" mass="48129">MDVVLLGSGAADGWPNPFCACPSCVDAAARRDIRGQTAALVDDTLLLDCGPEAPSAAMRAGRSLARVRLLLITHAHPDHLGPQALLWRSWISGLDELCVVGPAEALVDCRGWVGPDDPVRFVAVGAGERLRLDGYDIRVLPARHRVFVDGDAVLYDVTGPDGTRLLWATDTGAWPRSWFDAIACARYDTVFLEETFGDHVIESEGHLGFDGFSAMLGSMRQVGAVTDRTDVVAVHLSHHNPPIDALDRRLRAVGARPGSDGESVRVGGASSRGRRVFVTGGARSGKSRYAEKLFADRSDIVYVAAGGPRGEDAAGDDPEWARRVELHQRRRPASWTTVETTHVADVLRTAMTPVLVDCLSTWLTARLDYHGVWGGGDLSGVRRDVDELVAAWEECAVPVIAVSNEVGSGVVPATASGRLFRDELGRLNAAIANVSDTVVLMVAGRPLVI</sequence>
<evidence type="ECO:0000256" key="12">
    <source>
        <dbReference type="ARBA" id="ARBA00022741"/>
    </source>
</evidence>
<evidence type="ECO:0000256" key="15">
    <source>
        <dbReference type="ARBA" id="ARBA00023134"/>
    </source>
</evidence>
<dbReference type="AlphaFoldDB" id="A0AA97GT00"/>
<dbReference type="Gene3D" id="3.60.15.10">
    <property type="entry name" value="Ribonuclease Z/Hydroxyacylglutathione hydrolase-like"/>
    <property type="match status" value="1"/>
</dbReference>
<proteinExistence type="inferred from homology"/>
<dbReference type="SUPFAM" id="SSF56281">
    <property type="entry name" value="Metallo-hydrolase/oxidoreductase"/>
    <property type="match status" value="1"/>
</dbReference>
<evidence type="ECO:0000259" key="18">
    <source>
        <dbReference type="SMART" id="SM00849"/>
    </source>
</evidence>
<evidence type="ECO:0000256" key="6">
    <source>
        <dbReference type="ARBA" id="ARBA00005159"/>
    </source>
</evidence>
<feature type="domain" description="Metallo-beta-lactamase" evidence="18">
    <location>
        <begin position="35"/>
        <end position="199"/>
    </location>
</feature>
<evidence type="ECO:0000256" key="16">
    <source>
        <dbReference type="ARBA" id="ARBA00029570"/>
    </source>
</evidence>
<protein>
    <recommendedName>
        <fullName evidence="16">Adenosylcobinamide kinase</fullName>
        <ecNumber evidence="8">2.7.1.156</ecNumber>
        <ecNumber evidence="9">2.7.7.62</ecNumber>
    </recommendedName>
    <alternativeName>
        <fullName evidence="17">Adenosylcobinamide-phosphate guanylyltransferase</fullName>
    </alternativeName>
</protein>
<dbReference type="GO" id="GO:0008820">
    <property type="term" value="F:cobinamide phosphate guanylyltransferase activity"/>
    <property type="evidence" value="ECO:0007669"/>
    <property type="project" value="UniProtKB-EC"/>
</dbReference>
<comment type="similarity">
    <text evidence="7">Belongs to the CobU/CobP family.</text>
</comment>
<dbReference type="EC" id="2.7.1.156" evidence="8"/>
<evidence type="ECO:0000256" key="5">
    <source>
        <dbReference type="ARBA" id="ARBA00004692"/>
    </source>
</evidence>
<dbReference type="GO" id="GO:0005525">
    <property type="term" value="F:GTP binding"/>
    <property type="evidence" value="ECO:0007669"/>
    <property type="project" value="UniProtKB-KW"/>
</dbReference>
<keyword evidence="10" id="KW-0169">Cobalamin biosynthesis</keyword>
<dbReference type="InterPro" id="IPR003203">
    <property type="entry name" value="CobU/CobP"/>
</dbReference>
<comment type="pathway">
    <text evidence="5">Cofactor biosynthesis; adenosylcobalamin biosynthesis; adenosylcobalamin from cob(II)yrinate a,c-diamide: step 6/7.</text>
</comment>
<comment type="catalytic activity">
    <reaction evidence="3">
        <text>adenosylcob(III)inamide + GTP = adenosylcob(III)inamide phosphate + GDP + H(+)</text>
        <dbReference type="Rhea" id="RHEA:15765"/>
        <dbReference type="ChEBI" id="CHEBI:2480"/>
        <dbReference type="ChEBI" id="CHEBI:15378"/>
        <dbReference type="ChEBI" id="CHEBI:37565"/>
        <dbReference type="ChEBI" id="CHEBI:58189"/>
        <dbReference type="ChEBI" id="CHEBI:58502"/>
        <dbReference type="EC" id="2.7.1.156"/>
    </reaction>
</comment>
<dbReference type="RefSeq" id="WP_420040955.1">
    <property type="nucleotide sequence ID" value="NZ_CP128986.1"/>
</dbReference>
<evidence type="ECO:0000256" key="10">
    <source>
        <dbReference type="ARBA" id="ARBA00022573"/>
    </source>
</evidence>
<comment type="function">
    <text evidence="4">Catalyzes ATP-dependent phosphorylation of adenosylcobinamide and addition of GMP to adenosylcobinamide phosphate.</text>
</comment>
<dbReference type="GO" id="GO:0005524">
    <property type="term" value="F:ATP binding"/>
    <property type="evidence" value="ECO:0007669"/>
    <property type="project" value="UniProtKB-KW"/>
</dbReference>
<evidence type="ECO:0000256" key="8">
    <source>
        <dbReference type="ARBA" id="ARBA00012016"/>
    </source>
</evidence>
<evidence type="ECO:0000256" key="1">
    <source>
        <dbReference type="ARBA" id="ARBA00000312"/>
    </source>
</evidence>
<evidence type="ECO:0000256" key="7">
    <source>
        <dbReference type="ARBA" id="ARBA00007490"/>
    </source>
</evidence>